<organism evidence="2">
    <name type="scientific">uncultured Rubrobacteraceae bacterium</name>
    <dbReference type="NCBI Taxonomy" id="349277"/>
    <lineage>
        <taxon>Bacteria</taxon>
        <taxon>Bacillati</taxon>
        <taxon>Actinomycetota</taxon>
        <taxon>Rubrobacteria</taxon>
        <taxon>Rubrobacterales</taxon>
        <taxon>Rubrobacteraceae</taxon>
        <taxon>environmental samples</taxon>
    </lineage>
</organism>
<feature type="compositionally biased region" description="Basic and acidic residues" evidence="1">
    <location>
        <begin position="8"/>
        <end position="18"/>
    </location>
</feature>
<feature type="non-terminal residue" evidence="2">
    <location>
        <position position="1"/>
    </location>
</feature>
<feature type="region of interest" description="Disordered" evidence="1">
    <location>
        <begin position="1"/>
        <end position="64"/>
    </location>
</feature>
<protein>
    <submittedName>
        <fullName evidence="2">Uncharacterized protein</fullName>
    </submittedName>
</protein>
<accession>A0A6J4QP06</accession>
<dbReference type="EMBL" id="CADCVH010000017">
    <property type="protein sequence ID" value="CAA9447612.1"/>
    <property type="molecule type" value="Genomic_DNA"/>
</dbReference>
<name>A0A6J4QP06_9ACTN</name>
<reference evidence="2" key="1">
    <citation type="submission" date="2020-02" db="EMBL/GenBank/DDBJ databases">
        <authorList>
            <person name="Meier V. D."/>
        </authorList>
    </citation>
    <scope>NUCLEOTIDE SEQUENCE</scope>
    <source>
        <strain evidence="2">AVDCRST_MAG02</strain>
    </source>
</reference>
<evidence type="ECO:0000256" key="1">
    <source>
        <dbReference type="SAM" id="MobiDB-lite"/>
    </source>
</evidence>
<evidence type="ECO:0000313" key="2">
    <source>
        <dbReference type="EMBL" id="CAA9447612.1"/>
    </source>
</evidence>
<gene>
    <name evidence="2" type="ORF">AVDCRST_MAG02-559</name>
</gene>
<feature type="non-terminal residue" evidence="2">
    <location>
        <position position="64"/>
    </location>
</feature>
<proteinExistence type="predicted"/>
<sequence length="64" mass="7062">AACGLFRRRLDGSSDRRSPPPRRLARREMRNPRRLLPSGRPSQGRRPRGGCRGGSAPDLRAGAL</sequence>
<dbReference type="AlphaFoldDB" id="A0A6J4QP06"/>